<feature type="domain" description="ABC transporter" evidence="20">
    <location>
        <begin position="560"/>
        <end position="831"/>
    </location>
</feature>
<feature type="domain" description="ABC transmembrane type-1" evidence="21">
    <location>
        <begin position="414"/>
        <end position="522"/>
    </location>
</feature>
<dbReference type="InterPro" id="IPR036855">
    <property type="entry name" value="Znf_CCCH_sf"/>
</dbReference>
<evidence type="ECO:0000256" key="7">
    <source>
        <dbReference type="ARBA" id="ARBA00022771"/>
    </source>
</evidence>
<keyword evidence="12 17" id="KW-0472">Membrane</keyword>
<keyword evidence="14" id="KW-1208">Phospholipid metabolism</keyword>
<evidence type="ECO:0000259" key="18">
    <source>
        <dbReference type="PROSITE" id="PS50089"/>
    </source>
</evidence>
<feature type="compositionally biased region" description="Basic and acidic residues" evidence="16">
    <location>
        <begin position="1504"/>
        <end position="1515"/>
    </location>
</feature>
<feature type="domain" description="ABC transmembrane type-1" evidence="21">
    <location>
        <begin position="1271"/>
        <end position="1456"/>
    </location>
</feature>
<dbReference type="InterPro" id="IPR003439">
    <property type="entry name" value="ABC_transporter-like_ATP-bd"/>
</dbReference>
<dbReference type="CDD" id="cd16539">
    <property type="entry name" value="RING-HC_RNF113A_B"/>
    <property type="match status" value="1"/>
</dbReference>
<dbReference type="Pfam" id="PF00642">
    <property type="entry name" value="zf-CCCH"/>
    <property type="match status" value="1"/>
</dbReference>
<organism evidence="22 23">
    <name type="scientific">Durusdinium trenchii</name>
    <dbReference type="NCBI Taxonomy" id="1381693"/>
    <lineage>
        <taxon>Eukaryota</taxon>
        <taxon>Sar</taxon>
        <taxon>Alveolata</taxon>
        <taxon>Dinophyceae</taxon>
        <taxon>Suessiales</taxon>
        <taxon>Symbiodiniaceae</taxon>
        <taxon>Durusdinium</taxon>
    </lineage>
</organism>
<feature type="transmembrane region" description="Helical" evidence="17">
    <location>
        <begin position="1323"/>
        <end position="1340"/>
    </location>
</feature>
<feature type="zinc finger region" description="C3H1-type" evidence="15">
    <location>
        <begin position="1632"/>
        <end position="1655"/>
    </location>
</feature>
<dbReference type="InterPro" id="IPR001841">
    <property type="entry name" value="Znf_RING"/>
</dbReference>
<evidence type="ECO:0000256" key="5">
    <source>
        <dbReference type="ARBA" id="ARBA00022723"/>
    </source>
</evidence>
<feature type="transmembrane region" description="Helical" evidence="17">
    <location>
        <begin position="1267"/>
        <end position="1293"/>
    </location>
</feature>
<evidence type="ECO:0000259" key="21">
    <source>
        <dbReference type="PROSITE" id="PS50929"/>
    </source>
</evidence>
<dbReference type="Gene3D" id="1.20.1560.10">
    <property type="entry name" value="ABC transporter type 1, transmembrane domain"/>
    <property type="match status" value="2"/>
</dbReference>
<feature type="transmembrane region" description="Helical" evidence="17">
    <location>
        <begin position="380"/>
        <end position="403"/>
    </location>
</feature>
<dbReference type="PROSITE" id="PS50929">
    <property type="entry name" value="ABC_TM1F"/>
    <property type="match status" value="2"/>
</dbReference>
<dbReference type="Proteomes" id="UP001642484">
    <property type="component" value="Unassembled WGS sequence"/>
</dbReference>
<dbReference type="InterPro" id="IPR027417">
    <property type="entry name" value="P-loop_NTPase"/>
</dbReference>
<protein>
    <submittedName>
        <fullName evidence="22">Uncharacterized protein</fullName>
    </submittedName>
</protein>
<dbReference type="InterPro" id="IPR011527">
    <property type="entry name" value="ABC1_TM_dom"/>
</dbReference>
<keyword evidence="5 15" id="KW-0479">Metal-binding</keyword>
<evidence type="ECO:0000259" key="20">
    <source>
        <dbReference type="PROSITE" id="PS50893"/>
    </source>
</evidence>
<keyword evidence="23" id="KW-1185">Reference proteome</keyword>
<keyword evidence="13" id="KW-0594">Phospholipid biosynthesis</keyword>
<feature type="region of interest" description="Disordered" evidence="16">
    <location>
        <begin position="1678"/>
        <end position="1714"/>
    </location>
</feature>
<evidence type="ECO:0000256" key="9">
    <source>
        <dbReference type="ARBA" id="ARBA00022840"/>
    </source>
</evidence>
<evidence type="ECO:0000256" key="13">
    <source>
        <dbReference type="ARBA" id="ARBA00023209"/>
    </source>
</evidence>
<evidence type="ECO:0000259" key="19">
    <source>
        <dbReference type="PROSITE" id="PS50103"/>
    </source>
</evidence>
<dbReference type="PROSITE" id="PS50089">
    <property type="entry name" value="ZF_RING_2"/>
    <property type="match status" value="1"/>
</dbReference>
<dbReference type="PANTHER" id="PTHR24223:SF461">
    <property type="entry name" value="ATP-BINDING CASSETTE SUB-FAMILY C MEMBER SUR"/>
    <property type="match status" value="1"/>
</dbReference>
<dbReference type="PROSITE" id="PS50103">
    <property type="entry name" value="ZF_C3H1"/>
    <property type="match status" value="1"/>
</dbReference>
<dbReference type="Pfam" id="PF00005">
    <property type="entry name" value="ABC_tran"/>
    <property type="match status" value="1"/>
</dbReference>
<keyword evidence="11" id="KW-0443">Lipid metabolism</keyword>
<dbReference type="InterPro" id="IPR036640">
    <property type="entry name" value="ABC1_TM_sf"/>
</dbReference>
<keyword evidence="10 17" id="KW-1133">Transmembrane helix</keyword>
<proteinExistence type="predicted"/>
<feature type="region of interest" description="Disordered" evidence="16">
    <location>
        <begin position="1172"/>
        <end position="1240"/>
    </location>
</feature>
<evidence type="ECO:0000256" key="11">
    <source>
        <dbReference type="ARBA" id="ARBA00023098"/>
    </source>
</evidence>
<dbReference type="InterPro" id="IPR007318">
    <property type="entry name" value="Phopholipid_MeTrfase"/>
</dbReference>
<evidence type="ECO:0000256" key="10">
    <source>
        <dbReference type="ARBA" id="ARBA00022989"/>
    </source>
</evidence>
<dbReference type="Gene3D" id="3.30.40.10">
    <property type="entry name" value="Zinc/RING finger domain, C3HC4 (zinc finger)"/>
    <property type="match status" value="1"/>
</dbReference>
<dbReference type="SUPFAM" id="SSF90229">
    <property type="entry name" value="CCCH zinc finger"/>
    <property type="match status" value="1"/>
</dbReference>
<keyword evidence="8 15" id="KW-0862">Zinc</keyword>
<dbReference type="EMBL" id="CAXAMN010020779">
    <property type="protein sequence ID" value="CAK9056580.1"/>
    <property type="molecule type" value="Genomic_DNA"/>
</dbReference>
<dbReference type="InterPro" id="IPR000571">
    <property type="entry name" value="Znf_CCCH"/>
</dbReference>
<keyword evidence="9" id="KW-0067">ATP-binding</keyword>
<feature type="transmembrane region" description="Helical" evidence="17">
    <location>
        <begin position="498"/>
        <end position="519"/>
    </location>
</feature>
<keyword evidence="6" id="KW-0547">Nucleotide-binding</keyword>
<dbReference type="PANTHER" id="PTHR24223">
    <property type="entry name" value="ATP-BINDING CASSETTE SUB-FAMILY C"/>
    <property type="match status" value="1"/>
</dbReference>
<feature type="transmembrane region" description="Helical" evidence="17">
    <location>
        <begin position="468"/>
        <end position="486"/>
    </location>
</feature>
<evidence type="ECO:0000256" key="4">
    <source>
        <dbReference type="ARBA" id="ARBA00022692"/>
    </source>
</evidence>
<feature type="transmembrane region" description="Helical" evidence="17">
    <location>
        <begin position="127"/>
        <end position="148"/>
    </location>
</feature>
<evidence type="ECO:0000256" key="2">
    <source>
        <dbReference type="ARBA" id="ARBA00022448"/>
    </source>
</evidence>
<keyword evidence="4 17" id="KW-0812">Transmembrane</keyword>
<comment type="subcellular location">
    <subcellularLocation>
        <location evidence="1">Endomembrane system</location>
        <topology evidence="1">Multi-pass membrane protein</topology>
    </subcellularLocation>
</comment>
<sequence length="1814" mass="200022">MSAPALDEVGWGSFLAFKWLDSLVNTGYQRQVNLQDSPPLADQEDTARNTRRYVRLLEEQERAGKRHPLIHAIFWAFWPQLLLLQSMKISQYLLGLLSPFILQRLLIFQEAQEAKTEGTNTALSAEAARSGFIAVGALICLGLFNLFYNAQVDLWKARLNIRIESSLKGALLFRGVQGLTQTPGDASEQGNTHGESAIYNVISFDVGDSVNMVWVILDIWSLPIQLVAAFTALFAQVVAQLDLLCIAGGMGCWYFAKEQLGEAWALTIRAKRAWPVQLLGAALMASSVSLRTCAVDRFRAQGTPLSHRQASQVLVMDGPFEWSRNPMYLSMLGNISSVGLMANTWWGLLALLPFAAYLQFCIIPGEEAYLFQVAGKASQALAVVPGLLTIIICKTFNLIMGYADGVYRDRLYFAKDERLGRCSEGFTNIRTLRMLAWTSSYERVISRARAEELRMAWIRLWLQKMPAALDYGLSTLVTLVTLGFYVHTTHEQLKASLALPVIALIGSLIGSIGQFPVLVKEYKVFRSAYDRFHRFMGFGHQPKPFEPESARSPTSSPAALNLEDCSFQWAAQEPLLAQAGPFFELQNIDLQVEAGSTTAIISQEGQGKSSLLMAILGEMSMKSGHFSGSSAPIGGQAPVVPETAISARHILLEACTIGGRSVALAPQEPWLFAGSVRSNVLFGLEMHQAIYDGVLEACALRLDLQTMPCGDMTEIAAGGSTISGGQRARVGLARAVYRAALEQEARRVPLVVLDDPFCALDKEVATQVCQAVLSPSEGLLSPAFRAEQYPGYEVRQVLQEAGDFVRAAQEALGRRTEALQSPDEPSRPSVPHRFSSNITFMSGDLGFPSQGSGLFAQDADQKAMRVETMRPFDLVEGWVTNMTTLTLANASYDVTGGSLPVCRQLAMLRVQRFSDLFSWAANSLLSEYGGQHQVDGRQCSLWHLHAQNQSMTLCASGDFPVELNMSIFLKSSTGGRKFNTTYRFGPLNLGSEVPQFLFSKPSICGSLAPACENGRGLEPVQMDAYVFHPGLSAADYNLEDQNVADLAGDALFICMDRLRSQTTSFIDHNYSLISRYTLQVSPAFGQYGLCNGYPDTQPPGPFCAGGDPRLVGKERHSTVLVAAADPWWMSCLAGANGEIDAGIIILRSGSVLVQGTFSELKGQDLPELKTLVAPPLSRTEGVPMHNPQDEDMADESETPVPERHPEDAVPRLPPLPPPQPSKRSEAETQTPLTKEQEIKGSLTLEEGRVAGHVQWGTYHSYLKAMGYFNFVVMFVALAGIMLFQNFCNLWIVYWTSEKKETALMYSWMKAIGIAPPTDTRTMLWVYGGLIACFFISNFAGHGMEIVGGIRAAKKIFAGALDGALYKPFQWWDSNPTGRVLNRFSADVEVMDKAVTNIFGIIIGAVLFFLGHTLVLTFSSPLSIILLPGIVLLMEYFARYYRNTIREIQRGSTRAFGTCEKATRSSREDEEDPSTVASGDLAAKRRRRGAVASATTEGGNIGASSRKEPMSEAARLADRQQDAVFSGFKASGSTENTPSSDAVRRLEVDTDVSQDHRAILERNEQINKGLKDGTLEKGVYRGLGGYKQYANRSEHAIANSKYTGLLGPLRSSLSNVRSTLRIEYIGTTGEGGICKDYKETGYCGFGDSCKFAHDRSDYKPSYILEQEWEAKQKEIEAKRRKRWERKMERRRKAEEEGRPVEDDDDSTVSTDESDDEELPTECFECGEAWQRCKSIAVQTTCGHYFCEDCAMAAFSKSQKCSRCGANTNGIFNSAETLQDKLKAKKERRAERKRMKATKRRDLQNTFGVSTEGNFV</sequence>
<evidence type="ECO:0000256" key="15">
    <source>
        <dbReference type="PROSITE-ProRule" id="PRU00723"/>
    </source>
</evidence>
<keyword evidence="3" id="KW-0444">Lipid biosynthesis</keyword>
<feature type="domain" description="RING-type" evidence="18">
    <location>
        <begin position="1721"/>
        <end position="1762"/>
    </location>
</feature>
<evidence type="ECO:0000256" key="6">
    <source>
        <dbReference type="ARBA" id="ARBA00022741"/>
    </source>
</evidence>
<dbReference type="PROSITE" id="PS00518">
    <property type="entry name" value="ZF_RING_1"/>
    <property type="match status" value="1"/>
</dbReference>
<feature type="transmembrane region" description="Helical" evidence="17">
    <location>
        <begin position="338"/>
        <end position="360"/>
    </location>
</feature>
<dbReference type="Pfam" id="PF00664">
    <property type="entry name" value="ABC_membrane"/>
    <property type="match status" value="1"/>
</dbReference>
<feature type="compositionally biased region" description="Pro residues" evidence="16">
    <location>
        <begin position="1211"/>
        <end position="1220"/>
    </location>
</feature>
<dbReference type="PROSITE" id="PS00211">
    <property type="entry name" value="ABC_TRANSPORTER_1"/>
    <property type="match status" value="1"/>
</dbReference>
<dbReference type="SUPFAM" id="SSF90123">
    <property type="entry name" value="ABC transporter transmembrane region"/>
    <property type="match status" value="2"/>
</dbReference>
<feature type="transmembrane region" description="Helical" evidence="17">
    <location>
        <begin position="1421"/>
        <end position="1440"/>
    </location>
</feature>
<dbReference type="SUPFAM" id="SSF52540">
    <property type="entry name" value="P-loop containing nucleoside triphosphate hydrolases"/>
    <property type="match status" value="1"/>
</dbReference>
<dbReference type="SUPFAM" id="SSF57850">
    <property type="entry name" value="RING/U-box"/>
    <property type="match status" value="1"/>
</dbReference>
<evidence type="ECO:0000256" key="8">
    <source>
        <dbReference type="ARBA" id="ARBA00022833"/>
    </source>
</evidence>
<feature type="compositionally biased region" description="Basic and acidic residues" evidence="16">
    <location>
        <begin position="1200"/>
        <end position="1209"/>
    </location>
</feature>
<gene>
    <name evidence="22" type="ORF">CCMP2556_LOCUS28018</name>
</gene>
<evidence type="ECO:0000256" key="17">
    <source>
        <dbReference type="SAM" id="Phobius"/>
    </source>
</evidence>
<feature type="domain" description="C3H1-type" evidence="19">
    <location>
        <begin position="1632"/>
        <end position="1655"/>
    </location>
</feature>
<evidence type="ECO:0000256" key="1">
    <source>
        <dbReference type="ARBA" id="ARBA00004127"/>
    </source>
</evidence>
<reference evidence="22 23" key="1">
    <citation type="submission" date="2024-02" db="EMBL/GenBank/DDBJ databases">
        <authorList>
            <person name="Chen Y."/>
            <person name="Shah S."/>
            <person name="Dougan E. K."/>
            <person name="Thang M."/>
            <person name="Chan C."/>
        </authorList>
    </citation>
    <scope>NUCLEOTIDE SEQUENCE [LARGE SCALE GENOMIC DNA]</scope>
</reference>
<evidence type="ECO:0000256" key="12">
    <source>
        <dbReference type="ARBA" id="ARBA00023136"/>
    </source>
</evidence>
<feature type="transmembrane region" description="Helical" evidence="17">
    <location>
        <begin position="1393"/>
        <end position="1415"/>
    </location>
</feature>
<evidence type="ECO:0000313" key="23">
    <source>
        <dbReference type="Proteomes" id="UP001642484"/>
    </source>
</evidence>
<feature type="region of interest" description="Disordered" evidence="16">
    <location>
        <begin position="813"/>
        <end position="832"/>
    </location>
</feature>
<evidence type="ECO:0000256" key="3">
    <source>
        <dbReference type="ARBA" id="ARBA00022516"/>
    </source>
</evidence>
<keyword evidence="7 15" id="KW-0863">Zinc-finger</keyword>
<dbReference type="Gene3D" id="3.40.50.300">
    <property type="entry name" value="P-loop containing nucleotide triphosphate hydrolases"/>
    <property type="match status" value="1"/>
</dbReference>
<dbReference type="InterPro" id="IPR017871">
    <property type="entry name" value="ABC_transporter-like_CS"/>
</dbReference>
<dbReference type="Pfam" id="PF04191">
    <property type="entry name" value="PEMT"/>
    <property type="match status" value="1"/>
</dbReference>
<name>A0ABP0MYL2_9DINO</name>
<dbReference type="SMART" id="SM00356">
    <property type="entry name" value="ZnF_C3H1"/>
    <property type="match status" value="1"/>
</dbReference>
<dbReference type="InterPro" id="IPR050173">
    <property type="entry name" value="ABC_transporter_C-like"/>
</dbReference>
<dbReference type="InterPro" id="IPR013083">
    <property type="entry name" value="Znf_RING/FYVE/PHD"/>
</dbReference>
<feature type="region of interest" description="Disordered" evidence="16">
    <location>
        <begin position="1456"/>
        <end position="1515"/>
    </location>
</feature>
<accession>A0ABP0MYL2</accession>
<evidence type="ECO:0000256" key="14">
    <source>
        <dbReference type="ARBA" id="ARBA00023264"/>
    </source>
</evidence>
<dbReference type="PROSITE" id="PS50893">
    <property type="entry name" value="ABC_TRANSPORTER_2"/>
    <property type="match status" value="1"/>
</dbReference>
<keyword evidence="2" id="KW-0813">Transport</keyword>
<evidence type="ECO:0000256" key="16">
    <source>
        <dbReference type="SAM" id="MobiDB-lite"/>
    </source>
</evidence>
<feature type="compositionally biased region" description="Acidic residues" evidence="16">
    <location>
        <begin position="1700"/>
        <end position="1714"/>
    </location>
</feature>
<feature type="compositionally biased region" description="Basic and acidic residues" evidence="16">
    <location>
        <begin position="1684"/>
        <end position="1699"/>
    </location>
</feature>
<evidence type="ECO:0000313" key="22">
    <source>
        <dbReference type="EMBL" id="CAK9056580.1"/>
    </source>
</evidence>
<dbReference type="Gene3D" id="4.10.1000.10">
    <property type="entry name" value="Zinc finger, CCCH-type"/>
    <property type="match status" value="1"/>
</dbReference>
<dbReference type="InterPro" id="IPR017907">
    <property type="entry name" value="Znf_RING_CS"/>
</dbReference>
<comment type="caution">
    <text evidence="22">The sequence shown here is derived from an EMBL/GenBank/DDBJ whole genome shotgun (WGS) entry which is preliminary data.</text>
</comment>